<feature type="DNA-binding region" description="OmpR/PhoB-type" evidence="2">
    <location>
        <begin position="160"/>
        <end position="255"/>
    </location>
</feature>
<evidence type="ECO:0000259" key="4">
    <source>
        <dbReference type="PROSITE" id="PS51755"/>
    </source>
</evidence>
<dbReference type="Gene3D" id="1.10.10.10">
    <property type="entry name" value="Winged helix-like DNA-binding domain superfamily/Winged helix DNA-binding domain"/>
    <property type="match status" value="1"/>
</dbReference>
<comment type="caution">
    <text evidence="5">The sequence shown here is derived from an EMBL/GenBank/DDBJ whole genome shotgun (WGS) entry which is preliminary data.</text>
</comment>
<feature type="transmembrane region" description="Helical" evidence="3">
    <location>
        <begin position="117"/>
        <end position="136"/>
    </location>
</feature>
<dbReference type="AlphaFoldDB" id="A0A6L3IJF6"/>
<feature type="non-terminal residue" evidence="5">
    <location>
        <position position="1"/>
    </location>
</feature>
<gene>
    <name evidence="5" type="ORF">F2Z07_26535</name>
</gene>
<dbReference type="InterPro" id="IPR001867">
    <property type="entry name" value="OmpR/PhoB-type_DNA-bd"/>
</dbReference>
<evidence type="ECO:0000256" key="2">
    <source>
        <dbReference type="PROSITE-ProRule" id="PRU01091"/>
    </source>
</evidence>
<dbReference type="GO" id="GO:0006355">
    <property type="term" value="P:regulation of DNA-templated transcription"/>
    <property type="evidence" value="ECO:0007669"/>
    <property type="project" value="InterPro"/>
</dbReference>
<dbReference type="InterPro" id="IPR016032">
    <property type="entry name" value="Sig_transdc_resp-reg_C-effctor"/>
</dbReference>
<protein>
    <submittedName>
        <fullName evidence="5">Winged helix-turn-helix transcriptional regulator</fullName>
    </submittedName>
</protein>
<dbReference type="GO" id="GO:0003677">
    <property type="term" value="F:DNA binding"/>
    <property type="evidence" value="ECO:0007669"/>
    <property type="project" value="UniProtKB-UniRule"/>
</dbReference>
<dbReference type="Pfam" id="PF00486">
    <property type="entry name" value="Trans_reg_C"/>
    <property type="match status" value="1"/>
</dbReference>
<feature type="domain" description="OmpR/PhoB-type" evidence="4">
    <location>
        <begin position="160"/>
        <end position="255"/>
    </location>
</feature>
<evidence type="ECO:0000256" key="3">
    <source>
        <dbReference type="SAM" id="Phobius"/>
    </source>
</evidence>
<sequence>IQYGDSLEIIYFEDSTHESLATQLANQYVMTRIIPVNPDNLNKIFQEEWEKNGVSAAKTGIIYRYNKKKVFSDNDSISFQKALVTPVQAIDAKRTAGVQAWAMIHWTEIVKHTTPKVLWSIIAYFIVLIWVSLSFLKKPQEKETPANPDCIPCEEIPDNPDYIQLGKMTLKLESKKLYIGDRLCHIAPADFNLLELFIKTPKHLLTKEDIKNAFWPKDNNPENKIYSHISTLKSSLKDFPEYQIVTEKGGYRLVISSNE</sequence>
<dbReference type="SUPFAM" id="SSF46894">
    <property type="entry name" value="C-terminal effector domain of the bipartite response regulators"/>
    <property type="match status" value="1"/>
</dbReference>
<proteinExistence type="predicted"/>
<keyword evidence="3" id="KW-0472">Membrane</keyword>
<reference evidence="5 6" key="1">
    <citation type="journal article" date="2019" name="Nat. Med.">
        <title>A library of human gut bacterial isolates paired with longitudinal multiomics data enables mechanistic microbiome research.</title>
        <authorList>
            <person name="Poyet M."/>
            <person name="Groussin M."/>
            <person name="Gibbons S.M."/>
            <person name="Avila-Pacheco J."/>
            <person name="Jiang X."/>
            <person name="Kearney S.M."/>
            <person name="Perrotta A.R."/>
            <person name="Berdy B."/>
            <person name="Zhao S."/>
            <person name="Lieberman T.D."/>
            <person name="Swanson P.K."/>
            <person name="Smith M."/>
            <person name="Roesemann S."/>
            <person name="Alexander J.E."/>
            <person name="Rich S.A."/>
            <person name="Livny J."/>
            <person name="Vlamakis H."/>
            <person name="Clish C."/>
            <person name="Bullock K."/>
            <person name="Deik A."/>
            <person name="Scott J."/>
            <person name="Pierce K.A."/>
            <person name="Xavier R.J."/>
            <person name="Alm E.J."/>
        </authorList>
    </citation>
    <scope>NUCLEOTIDE SEQUENCE [LARGE SCALE GENOMIC DNA]</scope>
    <source>
        <strain evidence="5 6">BIOML-A25</strain>
    </source>
</reference>
<dbReference type="PROSITE" id="PS51755">
    <property type="entry name" value="OMPR_PHOB"/>
    <property type="match status" value="1"/>
</dbReference>
<dbReference type="GO" id="GO:0000160">
    <property type="term" value="P:phosphorelay signal transduction system"/>
    <property type="evidence" value="ECO:0007669"/>
    <property type="project" value="InterPro"/>
</dbReference>
<evidence type="ECO:0000256" key="1">
    <source>
        <dbReference type="ARBA" id="ARBA00023125"/>
    </source>
</evidence>
<evidence type="ECO:0000313" key="5">
    <source>
        <dbReference type="EMBL" id="KAA5305182.1"/>
    </source>
</evidence>
<dbReference type="SMART" id="SM00862">
    <property type="entry name" value="Trans_reg_C"/>
    <property type="match status" value="1"/>
</dbReference>
<dbReference type="RefSeq" id="WP_149937703.1">
    <property type="nucleotide sequence ID" value="NZ_VVZV01000253.1"/>
</dbReference>
<keyword evidence="3" id="KW-0812">Transmembrane</keyword>
<keyword evidence="3" id="KW-1133">Transmembrane helix</keyword>
<dbReference type="Proteomes" id="UP000481700">
    <property type="component" value="Unassembled WGS sequence"/>
</dbReference>
<dbReference type="CDD" id="cd00383">
    <property type="entry name" value="trans_reg_C"/>
    <property type="match status" value="1"/>
</dbReference>
<evidence type="ECO:0000313" key="6">
    <source>
        <dbReference type="Proteomes" id="UP000481700"/>
    </source>
</evidence>
<keyword evidence="1 2" id="KW-0238">DNA-binding</keyword>
<accession>A0A6L3IJF6</accession>
<dbReference type="EMBL" id="VVZV01000253">
    <property type="protein sequence ID" value="KAA5305182.1"/>
    <property type="molecule type" value="Genomic_DNA"/>
</dbReference>
<dbReference type="InterPro" id="IPR036388">
    <property type="entry name" value="WH-like_DNA-bd_sf"/>
</dbReference>
<name>A0A6L3IJF6_9BACT</name>
<organism evidence="5 6">
    <name type="scientific">Phocaeicola dorei</name>
    <dbReference type="NCBI Taxonomy" id="357276"/>
    <lineage>
        <taxon>Bacteria</taxon>
        <taxon>Pseudomonadati</taxon>
        <taxon>Bacteroidota</taxon>
        <taxon>Bacteroidia</taxon>
        <taxon>Bacteroidales</taxon>
        <taxon>Bacteroidaceae</taxon>
        <taxon>Phocaeicola</taxon>
    </lineage>
</organism>